<comment type="caution">
    <text evidence="1">The sequence shown here is derived from an EMBL/GenBank/DDBJ whole genome shotgun (WGS) entry which is preliminary data.</text>
</comment>
<evidence type="ECO:0000313" key="2">
    <source>
        <dbReference type="Proteomes" id="UP000616724"/>
    </source>
</evidence>
<protein>
    <submittedName>
        <fullName evidence="1">Uncharacterized protein</fullName>
    </submittedName>
</protein>
<reference evidence="1 2" key="1">
    <citation type="submission" date="2021-01" db="EMBL/GenBank/DDBJ databases">
        <title>Whole genome shotgun sequence of Planobispora longispora NBRC 13918.</title>
        <authorList>
            <person name="Komaki H."/>
            <person name="Tamura T."/>
        </authorList>
    </citation>
    <scope>NUCLEOTIDE SEQUENCE [LARGE SCALE GENOMIC DNA]</scope>
    <source>
        <strain evidence="1 2">NBRC 13918</strain>
    </source>
</reference>
<keyword evidence="2" id="KW-1185">Reference proteome</keyword>
<dbReference type="AlphaFoldDB" id="A0A8J3RQK5"/>
<name>A0A8J3RQK5_9ACTN</name>
<accession>A0A8J3RQK5</accession>
<proteinExistence type="predicted"/>
<organism evidence="1 2">
    <name type="scientific">Planobispora longispora</name>
    <dbReference type="NCBI Taxonomy" id="28887"/>
    <lineage>
        <taxon>Bacteria</taxon>
        <taxon>Bacillati</taxon>
        <taxon>Actinomycetota</taxon>
        <taxon>Actinomycetes</taxon>
        <taxon>Streptosporangiales</taxon>
        <taxon>Streptosporangiaceae</taxon>
        <taxon>Planobispora</taxon>
    </lineage>
</organism>
<gene>
    <name evidence="1" type="ORF">Plo01_64010</name>
</gene>
<evidence type="ECO:0000313" key="1">
    <source>
        <dbReference type="EMBL" id="GIH79972.1"/>
    </source>
</evidence>
<dbReference type="Proteomes" id="UP000616724">
    <property type="component" value="Unassembled WGS sequence"/>
</dbReference>
<dbReference type="EMBL" id="BOOH01000054">
    <property type="protein sequence ID" value="GIH79972.1"/>
    <property type="molecule type" value="Genomic_DNA"/>
</dbReference>
<sequence length="65" mass="6788">MESSQPISVVKRSLARRTSTCGVSEVCMAEVLPVGGGPLPAPPTIEDDASCICLNLHGASFIPKY</sequence>